<protein>
    <recommendedName>
        <fullName evidence="1">Helix-turn-helix domain-containing protein</fullName>
    </recommendedName>
</protein>
<dbReference type="OrthoDB" id="9800023at2"/>
<geneLocation type="plasmid" evidence="2 3">
    <name>pHRM2a</name>
</geneLocation>
<accession>C0QMN8</accession>
<dbReference type="NCBIfam" id="TIGR01764">
    <property type="entry name" value="excise"/>
    <property type="match status" value="1"/>
</dbReference>
<dbReference type="EMBL" id="CP001088">
    <property type="protein sequence ID" value="ACN18032.1"/>
    <property type="molecule type" value="Genomic_DNA"/>
</dbReference>
<evidence type="ECO:0000259" key="1">
    <source>
        <dbReference type="Pfam" id="PF12728"/>
    </source>
</evidence>
<dbReference type="GO" id="GO:0003677">
    <property type="term" value="F:DNA binding"/>
    <property type="evidence" value="ECO:0007669"/>
    <property type="project" value="InterPro"/>
</dbReference>
<dbReference type="Pfam" id="PF12728">
    <property type="entry name" value="HTH_17"/>
    <property type="match status" value="1"/>
</dbReference>
<sequence length="65" mass="7873">MEDRWLSVEEIAQYLGISKDTVYTWISRKKMPAHKIGRLWKFRKDEVDTWVRDGKARNFKEGEDQ</sequence>
<dbReference type="RefSeq" id="WP_012663327.1">
    <property type="nucleotide sequence ID" value="NC_012109.1"/>
</dbReference>
<reference evidence="2 3" key="1">
    <citation type="journal article" date="2009" name="Environ. Microbiol.">
        <title>Genome sequence of Desulfobacterium autotrophicum HRM2, a marine sulfate reducer oxidizing organic carbon completely to carbon dioxide.</title>
        <authorList>
            <person name="Strittmatter A.W."/>
            <person name="Liesegang H."/>
            <person name="Rabus R."/>
            <person name="Decker I."/>
            <person name="Amann J."/>
            <person name="Andres S."/>
            <person name="Henne A."/>
            <person name="Fricke W.F."/>
            <person name="Martinez-Arias R."/>
            <person name="Bartels D."/>
            <person name="Goesmann A."/>
            <person name="Krause L."/>
            <person name="Puehler A."/>
            <person name="Klenk H.P."/>
            <person name="Richter M."/>
            <person name="Schuler M."/>
            <person name="Gloeckner F.O."/>
            <person name="Meyerdierks A."/>
            <person name="Gottschalk G."/>
            <person name="Amann R."/>
        </authorList>
    </citation>
    <scope>NUCLEOTIDE SEQUENCE [LARGE SCALE GENOMIC DNA]</scope>
    <source>
        <strain evidence="3">ATCC 43914 / DSM 3382 / HRM2</strain>
        <plasmid evidence="3">Plasmid pHRM2a</plasmid>
    </source>
</reference>
<dbReference type="Proteomes" id="UP000000442">
    <property type="component" value="Plasmid pHRM2a"/>
</dbReference>
<dbReference type="Gene3D" id="1.10.10.10">
    <property type="entry name" value="Winged helix-like DNA-binding domain superfamily/Winged helix DNA-binding domain"/>
    <property type="match status" value="1"/>
</dbReference>
<evidence type="ECO:0000313" key="3">
    <source>
        <dbReference type="Proteomes" id="UP000000442"/>
    </source>
</evidence>
<evidence type="ECO:0000313" key="2">
    <source>
        <dbReference type="EMBL" id="ACN18032.1"/>
    </source>
</evidence>
<gene>
    <name evidence="2" type="ORF">HRM2_p00380</name>
</gene>
<dbReference type="InterPro" id="IPR009061">
    <property type="entry name" value="DNA-bd_dom_put_sf"/>
</dbReference>
<dbReference type="AlphaFoldDB" id="C0QMN8"/>
<dbReference type="InterPro" id="IPR010093">
    <property type="entry name" value="SinI_DNA-bd"/>
</dbReference>
<organism evidence="2 3">
    <name type="scientific">Desulforapulum autotrophicum (strain ATCC 43914 / DSM 3382 / VKM B-1955 / HRM2)</name>
    <name type="common">Desulfobacterium autotrophicum</name>
    <dbReference type="NCBI Taxonomy" id="177437"/>
    <lineage>
        <taxon>Bacteria</taxon>
        <taxon>Pseudomonadati</taxon>
        <taxon>Thermodesulfobacteriota</taxon>
        <taxon>Desulfobacteria</taxon>
        <taxon>Desulfobacterales</taxon>
        <taxon>Desulfobacteraceae</taxon>
        <taxon>Desulforapulum</taxon>
    </lineage>
</organism>
<dbReference type="KEGG" id="dat:HRM2_p00380"/>
<dbReference type="InterPro" id="IPR036388">
    <property type="entry name" value="WH-like_DNA-bd_sf"/>
</dbReference>
<feature type="domain" description="Helix-turn-helix" evidence="1">
    <location>
        <begin position="5"/>
        <end position="53"/>
    </location>
</feature>
<proteinExistence type="predicted"/>
<dbReference type="HOGENOM" id="CLU_140176_10_1_7"/>
<dbReference type="InterPro" id="IPR041657">
    <property type="entry name" value="HTH_17"/>
</dbReference>
<dbReference type="NCBIfam" id="NF047737">
    <property type="entry name" value="antiphage_MADS1"/>
    <property type="match status" value="1"/>
</dbReference>
<keyword evidence="2" id="KW-0614">Plasmid</keyword>
<dbReference type="eggNOG" id="COG3311">
    <property type="taxonomic scope" value="Bacteria"/>
</dbReference>
<keyword evidence="3" id="KW-1185">Reference proteome</keyword>
<name>C0QMN8_DESAH</name>
<dbReference type="SUPFAM" id="SSF46955">
    <property type="entry name" value="Putative DNA-binding domain"/>
    <property type="match status" value="1"/>
</dbReference>